<dbReference type="Pfam" id="PF01522">
    <property type="entry name" value="Polysacc_deac_1"/>
    <property type="match status" value="1"/>
</dbReference>
<accession>W9YDS0</accession>
<keyword evidence="5" id="KW-0119">Carbohydrate metabolism</keyword>
<evidence type="ECO:0000313" key="9">
    <source>
        <dbReference type="Proteomes" id="UP000019484"/>
    </source>
</evidence>
<dbReference type="PANTHER" id="PTHR46471:SF4">
    <property type="entry name" value="CHITIN DEACETYLASE"/>
    <property type="match status" value="1"/>
</dbReference>
<dbReference type="HOGENOM" id="CLU_021264_11_3_1"/>
<dbReference type="Proteomes" id="UP000019484">
    <property type="component" value="Unassembled WGS sequence"/>
</dbReference>
<dbReference type="EMBL" id="AMWN01000003">
    <property type="protein sequence ID" value="EXJ91022.1"/>
    <property type="molecule type" value="Genomic_DNA"/>
</dbReference>
<dbReference type="AlphaFoldDB" id="W9YDS0"/>
<evidence type="ECO:0000313" key="8">
    <source>
        <dbReference type="EMBL" id="EXJ91022.1"/>
    </source>
</evidence>
<keyword evidence="3" id="KW-0732">Signal</keyword>
<dbReference type="GeneID" id="19159015"/>
<keyword evidence="2" id="KW-0479">Metal-binding</keyword>
<dbReference type="PANTHER" id="PTHR46471">
    <property type="entry name" value="CHITIN DEACETYLASE"/>
    <property type="match status" value="1"/>
</dbReference>
<dbReference type="SUPFAM" id="SSF88713">
    <property type="entry name" value="Glycoside hydrolase/deacetylase"/>
    <property type="match status" value="1"/>
</dbReference>
<organism evidence="8 9">
    <name type="scientific">Capronia coronata CBS 617.96</name>
    <dbReference type="NCBI Taxonomy" id="1182541"/>
    <lineage>
        <taxon>Eukaryota</taxon>
        <taxon>Fungi</taxon>
        <taxon>Dikarya</taxon>
        <taxon>Ascomycota</taxon>
        <taxon>Pezizomycotina</taxon>
        <taxon>Eurotiomycetes</taxon>
        <taxon>Chaetothyriomycetidae</taxon>
        <taxon>Chaetothyriales</taxon>
        <taxon>Herpotrichiellaceae</taxon>
        <taxon>Capronia</taxon>
    </lineage>
</organism>
<evidence type="ECO:0000256" key="6">
    <source>
        <dbReference type="ARBA" id="ARBA00023285"/>
    </source>
</evidence>
<dbReference type="PROSITE" id="PS51677">
    <property type="entry name" value="NODB"/>
    <property type="match status" value="1"/>
</dbReference>
<evidence type="ECO:0000256" key="4">
    <source>
        <dbReference type="ARBA" id="ARBA00022801"/>
    </source>
</evidence>
<dbReference type="CDD" id="cd10951">
    <property type="entry name" value="CE4_ClCDA_like"/>
    <property type="match status" value="1"/>
</dbReference>
<evidence type="ECO:0000256" key="3">
    <source>
        <dbReference type="ARBA" id="ARBA00022729"/>
    </source>
</evidence>
<evidence type="ECO:0000256" key="2">
    <source>
        <dbReference type="ARBA" id="ARBA00022723"/>
    </source>
</evidence>
<comment type="caution">
    <text evidence="8">The sequence shown here is derived from an EMBL/GenBank/DDBJ whole genome shotgun (WGS) entry which is preliminary data.</text>
</comment>
<dbReference type="GO" id="GO:0046872">
    <property type="term" value="F:metal ion binding"/>
    <property type="evidence" value="ECO:0007669"/>
    <property type="project" value="UniProtKB-KW"/>
</dbReference>
<dbReference type="GO" id="GO:0005975">
    <property type="term" value="P:carbohydrate metabolic process"/>
    <property type="evidence" value="ECO:0007669"/>
    <property type="project" value="InterPro"/>
</dbReference>
<dbReference type="InterPro" id="IPR011330">
    <property type="entry name" value="Glyco_hydro/deAcase_b/a-brl"/>
</dbReference>
<keyword evidence="4" id="KW-0378">Hydrolase</keyword>
<reference evidence="8 9" key="1">
    <citation type="submission" date="2013-03" db="EMBL/GenBank/DDBJ databases">
        <title>The Genome Sequence of Capronia coronata CBS 617.96.</title>
        <authorList>
            <consortium name="The Broad Institute Genomics Platform"/>
            <person name="Cuomo C."/>
            <person name="de Hoog S."/>
            <person name="Gorbushina A."/>
            <person name="Walker B."/>
            <person name="Young S.K."/>
            <person name="Zeng Q."/>
            <person name="Gargeya S."/>
            <person name="Fitzgerald M."/>
            <person name="Haas B."/>
            <person name="Abouelleil A."/>
            <person name="Allen A.W."/>
            <person name="Alvarado L."/>
            <person name="Arachchi H.M."/>
            <person name="Berlin A.M."/>
            <person name="Chapman S.B."/>
            <person name="Gainer-Dewar J."/>
            <person name="Goldberg J."/>
            <person name="Griggs A."/>
            <person name="Gujja S."/>
            <person name="Hansen M."/>
            <person name="Howarth C."/>
            <person name="Imamovic A."/>
            <person name="Ireland A."/>
            <person name="Larimer J."/>
            <person name="McCowan C."/>
            <person name="Murphy C."/>
            <person name="Pearson M."/>
            <person name="Poon T.W."/>
            <person name="Priest M."/>
            <person name="Roberts A."/>
            <person name="Saif S."/>
            <person name="Shea T."/>
            <person name="Sisk P."/>
            <person name="Sykes S."/>
            <person name="Wortman J."/>
            <person name="Nusbaum C."/>
            <person name="Birren B."/>
        </authorList>
    </citation>
    <scope>NUCLEOTIDE SEQUENCE [LARGE SCALE GENOMIC DNA]</scope>
    <source>
        <strain evidence="8 9">CBS 617.96</strain>
    </source>
</reference>
<dbReference type="STRING" id="1182541.W9YDS0"/>
<evidence type="ECO:0000259" key="7">
    <source>
        <dbReference type="PROSITE" id="PS51677"/>
    </source>
</evidence>
<dbReference type="eggNOG" id="ENOG502QRIP">
    <property type="taxonomic scope" value="Eukaryota"/>
</dbReference>
<sequence length="364" mass="40812">MAQGLGKEYCAMPNICQSDFGRCDSDVMPAGYNMSVDDRPQIGVVPYGSVISNCRMPRVIALTYDDGPSENTKELLDILEEAGAKATFFVSGNNNGKGEIDLTPTWTDTIKRMAQEGHQIASHTWSHADLDKASWESRRLEMLKNERALANILNVYPTYMRPPYLRCSNQTECLGDMRGLGYHVISYSFDSTDWMHKDNLTSMTAAFDRVLQTVEVNEGRMLLIQHDTIRASAIDLTRHVLKRVSQRGWRAVTVGECLEDGPEGWYRSPGWTSPSSTADQGCLVLSDGFCGKLGRFKTKLECVRSNIKCYKHVKQCEEGRVDEEACRSFKELCLVQSLFCAQCGRSKKNSPACDIEQLNVFNHG</sequence>
<proteinExistence type="predicted"/>
<keyword evidence="9" id="KW-1185">Reference proteome</keyword>
<dbReference type="OrthoDB" id="407355at2759"/>
<dbReference type="InterPro" id="IPR002509">
    <property type="entry name" value="NODB_dom"/>
</dbReference>
<evidence type="ECO:0000256" key="5">
    <source>
        <dbReference type="ARBA" id="ARBA00023277"/>
    </source>
</evidence>
<comment type="cofactor">
    <cofactor evidence="1">
        <name>Co(2+)</name>
        <dbReference type="ChEBI" id="CHEBI:48828"/>
    </cofactor>
</comment>
<evidence type="ECO:0000256" key="1">
    <source>
        <dbReference type="ARBA" id="ARBA00001941"/>
    </source>
</evidence>
<keyword evidence="6" id="KW-0170">Cobalt</keyword>
<name>W9YDS0_9EURO</name>
<dbReference type="GO" id="GO:0016810">
    <property type="term" value="F:hydrolase activity, acting on carbon-nitrogen (but not peptide) bonds"/>
    <property type="evidence" value="ECO:0007669"/>
    <property type="project" value="InterPro"/>
</dbReference>
<feature type="domain" description="NodB homology" evidence="7">
    <location>
        <begin position="58"/>
        <end position="252"/>
    </location>
</feature>
<dbReference type="RefSeq" id="XP_007723216.1">
    <property type="nucleotide sequence ID" value="XM_007725026.1"/>
</dbReference>
<dbReference type="Gene3D" id="3.20.20.370">
    <property type="entry name" value="Glycoside hydrolase/deacetylase"/>
    <property type="match status" value="1"/>
</dbReference>
<gene>
    <name evidence="8" type="ORF">A1O1_04129</name>
</gene>
<protein>
    <recommendedName>
        <fullName evidence="7">NodB homology domain-containing protein</fullName>
    </recommendedName>
</protein>